<gene>
    <name evidence="3" type="ORF">FGG15_01980</name>
</gene>
<accession>A0ABY2WNK6</accession>
<dbReference type="Gene3D" id="2.130.10.130">
    <property type="entry name" value="Integrin alpha, N-terminal"/>
    <property type="match status" value="4"/>
</dbReference>
<dbReference type="PANTHER" id="PTHR16026">
    <property type="entry name" value="CARTILAGE ACIDIC PROTEIN 1"/>
    <property type="match status" value="1"/>
</dbReference>
<dbReference type="InterPro" id="IPR011519">
    <property type="entry name" value="UnbV_ASPIC"/>
</dbReference>
<dbReference type="Pfam" id="PF07593">
    <property type="entry name" value="UnbV_ASPIC"/>
    <property type="match status" value="1"/>
</dbReference>
<proteinExistence type="predicted"/>
<dbReference type="PANTHER" id="PTHR16026:SF0">
    <property type="entry name" value="CARTILAGE ACIDIC PROTEIN 1"/>
    <property type="match status" value="1"/>
</dbReference>
<dbReference type="InterPro" id="IPR013517">
    <property type="entry name" value="FG-GAP"/>
</dbReference>
<feature type="domain" description="ASPIC/UnbV" evidence="2">
    <location>
        <begin position="540"/>
        <end position="606"/>
    </location>
</feature>
<sequence>MIHNLRNITSAWALCLLLLFGCKEESNESVNPKEYQVEERLFTLLSPEQTNIHFQNQLQENLNINVLMYEYLYNGGGVAVGDYNGDGNIDIYFSANLGDNRLYLNRGDMRFEDVTLASGTTGRKGPWKTGVSSVDINSDGKLDIYLCYSGALPDVKRKNQLFINKGNNENGIPIFEESAKQYGLDTAAFSNQAHFFDYDHDGDLDVLMLNHNPKSLPVLNETSTKNQLKIDDPHRGLRLFKQTNGFFQDVTPNSGVSGSALSYGLGLCISDVNNDGWEDFYVSNDYTIPDYLYINNGDGTFTDQLKTSMGHTSHFSMGNNIADIDNDGWMDIYTLDMLPEDNRRQKLLLSPDNYEKFDLNIRSGFHYQYMRNMLQRNNGNGTYSEIGQLAGVSNTDWSWSALLADFDNDGWKDLYVTNGYFRDYTNLDFINYMEDYVQSKGRLVREDVLEIIKQMPSTDLLNYMFINKGGLEFENKTQALGFGQVSNSNGAAYADLDNDGDLDLIVNNINKPAFIYQNESNKKYNYLQVKLKGKPGNLRGLGAKVSLYSQDGIQIQEQMTTRGYLSSVSDVMHFGLGDVSSVDSLKIRWSSGQVQMLTHVSPNQVLQLEESNAVPSADKITQSSGQFFKEVTAPIDYANQQVQINDFKRQSLLLEEFSHNGPCLSKGDVNNDGREDVFIGGAQNQSAALFVQDDTGRFQRLNIPDFDTDKEFHDSEASFLDVNADGNPDLYVASGGYHHLDPNDELLQDRLYLGDGKGNFSKKEDALPAMHVSSGCMAFKDINGDGYPDLFVGGRVVPGRYPETPESFILMNDGKGNFKDQTTQLAPKISKLGMVTDAVWADLDANGKHELVVVGEWMPITVFSLDQGKLVESTEHFFGNSYQGWWNTIHIEDLNKDGTPDIVVGNMGTNTQFQASATEPLELYYDDFDQNGAVDPIFCFYIQGKSYPFITRDELLGQLTHLRPKFNSYSSYADANLSEIFGEETTAKGKKLSVNHMKTTLFMGTQDGTFEEIELPRQTEFSPVNEIISMDFDQDGHLDLLLLGNNHRFKLRLGKFDANYGTLLLGDGNGNFSYAEQTTSGLRIDGVVESAVILNDLLLLGIQGDSLKAYQFEAN</sequence>
<dbReference type="InterPro" id="IPR028994">
    <property type="entry name" value="Integrin_alpha_N"/>
</dbReference>
<organism evidence="3 4">
    <name type="scientific">Flagellimonas algicola</name>
    <dbReference type="NCBI Taxonomy" id="2583815"/>
    <lineage>
        <taxon>Bacteria</taxon>
        <taxon>Pseudomonadati</taxon>
        <taxon>Bacteroidota</taxon>
        <taxon>Flavobacteriia</taxon>
        <taxon>Flavobacteriales</taxon>
        <taxon>Flavobacteriaceae</taxon>
        <taxon>Flagellimonas</taxon>
    </lineage>
</organism>
<reference evidence="3 4" key="1">
    <citation type="submission" date="2019-05" db="EMBL/GenBank/DDBJ databases">
        <title>Flagellimonas sp. AsT0115, sp. nov., isolated from a marine red algae, Asparagopsis taxiformis.</title>
        <authorList>
            <person name="Kim J."/>
            <person name="Jeong S.E."/>
            <person name="Jeon C.O."/>
        </authorList>
    </citation>
    <scope>NUCLEOTIDE SEQUENCE [LARGE SCALE GENOMIC DNA]</scope>
    <source>
        <strain evidence="3 4">AsT0115</strain>
    </source>
</reference>
<keyword evidence="1" id="KW-0732">Signal</keyword>
<protein>
    <submittedName>
        <fullName evidence="3">RNA-binding protein</fullName>
    </submittedName>
</protein>
<dbReference type="Pfam" id="PF13517">
    <property type="entry name" value="FG-GAP_3"/>
    <property type="match status" value="5"/>
</dbReference>
<dbReference type="PROSITE" id="PS51257">
    <property type="entry name" value="PROKAR_LIPOPROTEIN"/>
    <property type="match status" value="1"/>
</dbReference>
<keyword evidence="4" id="KW-1185">Reference proteome</keyword>
<evidence type="ECO:0000313" key="4">
    <source>
        <dbReference type="Proteomes" id="UP000751614"/>
    </source>
</evidence>
<evidence type="ECO:0000256" key="1">
    <source>
        <dbReference type="ARBA" id="ARBA00022729"/>
    </source>
</evidence>
<evidence type="ECO:0000313" key="3">
    <source>
        <dbReference type="EMBL" id="TMU56332.1"/>
    </source>
</evidence>
<evidence type="ECO:0000259" key="2">
    <source>
        <dbReference type="Pfam" id="PF07593"/>
    </source>
</evidence>
<dbReference type="EMBL" id="VCNI01000001">
    <property type="protein sequence ID" value="TMU56332.1"/>
    <property type="molecule type" value="Genomic_DNA"/>
</dbReference>
<name>A0ABY2WNK6_9FLAO</name>
<dbReference type="Proteomes" id="UP000751614">
    <property type="component" value="Unassembled WGS sequence"/>
</dbReference>
<dbReference type="RefSeq" id="WP_138832670.1">
    <property type="nucleotide sequence ID" value="NZ_VCNI01000001.1"/>
</dbReference>
<dbReference type="SUPFAM" id="SSF69318">
    <property type="entry name" value="Integrin alpha N-terminal domain"/>
    <property type="match status" value="3"/>
</dbReference>
<comment type="caution">
    <text evidence="3">The sequence shown here is derived from an EMBL/GenBank/DDBJ whole genome shotgun (WGS) entry which is preliminary data.</text>
</comment>
<dbReference type="InterPro" id="IPR027039">
    <property type="entry name" value="Crtac1"/>
</dbReference>